<feature type="compositionally biased region" description="Polar residues" evidence="15">
    <location>
        <begin position="631"/>
        <end position="646"/>
    </location>
</feature>
<keyword evidence="6" id="KW-0333">Golgi apparatus</keyword>
<organism evidence="17">
    <name type="scientific">Ixodes ricinus</name>
    <name type="common">Common tick</name>
    <name type="synonym">Acarus ricinus</name>
    <dbReference type="NCBI Taxonomy" id="34613"/>
    <lineage>
        <taxon>Eukaryota</taxon>
        <taxon>Metazoa</taxon>
        <taxon>Ecdysozoa</taxon>
        <taxon>Arthropoda</taxon>
        <taxon>Chelicerata</taxon>
        <taxon>Arachnida</taxon>
        <taxon>Acari</taxon>
        <taxon>Parasitiformes</taxon>
        <taxon>Ixodida</taxon>
        <taxon>Ixodoidea</taxon>
        <taxon>Ixodidae</taxon>
        <taxon>Ixodinae</taxon>
        <taxon>Ixodes</taxon>
    </lineage>
</organism>
<feature type="compositionally biased region" description="Low complexity" evidence="15">
    <location>
        <begin position="69"/>
        <end position="79"/>
    </location>
</feature>
<feature type="region of interest" description="Disordered" evidence="15">
    <location>
        <begin position="531"/>
        <end position="553"/>
    </location>
</feature>
<evidence type="ECO:0000256" key="10">
    <source>
        <dbReference type="ARBA" id="ARBA00070165"/>
    </source>
</evidence>
<feature type="compositionally biased region" description="Low complexity" evidence="15">
    <location>
        <begin position="570"/>
        <end position="588"/>
    </location>
</feature>
<keyword evidence="4" id="KW-0597">Phosphoprotein</keyword>
<dbReference type="FunFam" id="1.10.220.60:FF:000002">
    <property type="entry name" value="Golgin subfamily A member 1"/>
    <property type="match status" value="1"/>
</dbReference>
<feature type="compositionally biased region" description="Basic residues" evidence="15">
    <location>
        <begin position="756"/>
        <end position="769"/>
    </location>
</feature>
<dbReference type="InterPro" id="IPR000237">
    <property type="entry name" value="GRIP_dom"/>
</dbReference>
<keyword evidence="7 14" id="KW-0175">Coiled coil</keyword>
<evidence type="ECO:0000256" key="11">
    <source>
        <dbReference type="ARBA" id="ARBA00078935"/>
    </source>
</evidence>
<evidence type="ECO:0000256" key="4">
    <source>
        <dbReference type="ARBA" id="ARBA00022553"/>
    </source>
</evidence>
<evidence type="ECO:0000256" key="14">
    <source>
        <dbReference type="SAM" id="Coils"/>
    </source>
</evidence>
<evidence type="ECO:0000256" key="8">
    <source>
        <dbReference type="ARBA" id="ARBA00023136"/>
    </source>
</evidence>
<sequence>MFTKLKKRIEEENQTELNIGIPTSLPSPTPTHSRRASESGVNTPVRSTCSEASDSDREQKTKKKEYEQSSPSGSGAAGSDHARHGARAGTPKKSEQGAEYGEIYHKLQLIKHEKEDLERRLRDSEHRVELLASQRENREELESFQSQEMAKVKHLLLCSQQELRAADEKLRQRSEECRLAQERVCELEKASQKVQGDQGRTKELLKEKATLEAEVDRLKQEALQNSGRISQLECTLGNLTDEHDGLKHTHDLYKSKTTSLLAEKDSSICTLEDRVQTLEKRLDGAGLTGDEQVQSLVQERKVLEKKLDESRQHLSEIFNLNQKMAEDAQECRRMEREVEELALKLKTSEQHGWVLEEQLQQKTAELAALHRSKEEELRRQRSQQDAQLDELRLQVAALRSDLSQAHKERDREAQEAQARINALETSQTEFVEREIETEKQVTTLENTGRQLKAELQRKDAEHQKSLEYIQKLEETSSASANKVAQLEKELSVVTESEASLKLTIKRVKAEIKAMAEEVDELRLRNASLSGENERLKQEAGESRSQGDEERRDLERELEGLRAALREATSKLQSLESQASASAESSTSQEELRAKVAQLEDQLLERNKAMKLQQQRISDMKKTIQRELKCQQNTGGEGIQSNDTVPEQGNAASAGDAAATRGSANATSGRPGNHCLEGSKLEEDINFKYLKHVVFKFMTSKEYEAQHLIRAVSVLLRFTADEEQLIREHLDWKSSWFGSRPHPHHQPPPPHLPQPHHASHRHQSQQHQHRSSVALGAHSKAGTRPS</sequence>
<evidence type="ECO:0000256" key="9">
    <source>
        <dbReference type="ARBA" id="ARBA00023329"/>
    </source>
</evidence>
<comment type="function">
    <text evidence="12">Involved in vesicular trafficking at the Golgi apparatus level. Involved in endosome-to-Golgi trafficking. Mechanistically, captures transport vesicles arriving from endosomes via the protein TBC1D23. Recognized vesicles are then tethered to the trans-Golgi before subsequent SNARE engagement and vesicle fusion. Selectively regulates E-cadherin transport from the trans-Golgi network in tubulovesicular carriers.</text>
</comment>
<evidence type="ECO:0000256" key="3">
    <source>
        <dbReference type="ARBA" id="ARBA00004395"/>
    </source>
</evidence>
<evidence type="ECO:0000256" key="7">
    <source>
        <dbReference type="ARBA" id="ARBA00023054"/>
    </source>
</evidence>
<feature type="region of interest" description="Disordered" evidence="15">
    <location>
        <begin position="631"/>
        <end position="674"/>
    </location>
</feature>
<dbReference type="Pfam" id="PF01465">
    <property type="entry name" value="GRIP"/>
    <property type="match status" value="1"/>
</dbReference>
<dbReference type="EMBL" id="GIFC01018545">
    <property type="protein sequence ID" value="MXV00629.1"/>
    <property type="molecule type" value="Transcribed_RNA"/>
</dbReference>
<dbReference type="PANTHER" id="PTHR23157:SF24">
    <property type="entry name" value="GOLGIN SUBFAMILY A MEMBER 1"/>
    <property type="match status" value="1"/>
</dbReference>
<feature type="compositionally biased region" description="Basic and acidic residues" evidence="15">
    <location>
        <begin position="54"/>
        <end position="67"/>
    </location>
</feature>
<feature type="region of interest" description="Disordered" evidence="15">
    <location>
        <begin position="570"/>
        <end position="592"/>
    </location>
</feature>
<dbReference type="GO" id="GO:0001669">
    <property type="term" value="C:acrosomal vesicle"/>
    <property type="evidence" value="ECO:0007669"/>
    <property type="project" value="UniProtKB-SubCell"/>
</dbReference>
<keyword evidence="9" id="KW-0968">Cytoplasmic vesicle</keyword>
<feature type="domain" description="GRIP" evidence="16">
    <location>
        <begin position="679"/>
        <end position="728"/>
    </location>
</feature>
<accession>A0A6B0VHA5</accession>
<name>A0A6B0VHA5_IXORI</name>
<dbReference type="PROSITE" id="PS50913">
    <property type="entry name" value="GRIP"/>
    <property type="match status" value="1"/>
</dbReference>
<feature type="coiled-coil region" evidence="14">
    <location>
        <begin position="163"/>
        <end position="228"/>
    </location>
</feature>
<evidence type="ECO:0000313" key="17">
    <source>
        <dbReference type="EMBL" id="MXV00629.1"/>
    </source>
</evidence>
<proteinExistence type="predicted"/>
<feature type="region of interest" description="Disordered" evidence="15">
    <location>
        <begin position="736"/>
        <end position="785"/>
    </location>
</feature>
<dbReference type="GO" id="GO:0005802">
    <property type="term" value="C:trans-Golgi network"/>
    <property type="evidence" value="ECO:0007669"/>
    <property type="project" value="UniProtKB-ARBA"/>
</dbReference>
<dbReference type="GO" id="GO:0000139">
    <property type="term" value="C:Golgi membrane"/>
    <property type="evidence" value="ECO:0007669"/>
    <property type="project" value="UniProtKB-SubCell"/>
</dbReference>
<evidence type="ECO:0000256" key="6">
    <source>
        <dbReference type="ARBA" id="ARBA00023034"/>
    </source>
</evidence>
<feature type="coiled-coil region" evidence="14">
    <location>
        <begin position="107"/>
        <end position="134"/>
    </location>
</feature>
<evidence type="ECO:0000256" key="1">
    <source>
        <dbReference type="ARBA" id="ARBA00004198"/>
    </source>
</evidence>
<dbReference type="AlphaFoldDB" id="A0A6B0VHA5"/>
<feature type="compositionally biased region" description="Polar residues" evidence="15">
    <location>
        <begin position="39"/>
        <end position="52"/>
    </location>
</feature>
<evidence type="ECO:0000256" key="12">
    <source>
        <dbReference type="ARBA" id="ARBA00093371"/>
    </source>
</evidence>
<dbReference type="InterPro" id="IPR051952">
    <property type="entry name" value="Golgi-autophagy_related"/>
</dbReference>
<feature type="region of interest" description="Disordered" evidence="15">
    <location>
        <begin position="1"/>
        <end position="100"/>
    </location>
</feature>
<evidence type="ECO:0000256" key="15">
    <source>
        <dbReference type="SAM" id="MobiDB-lite"/>
    </source>
</evidence>
<reference evidence="17" key="1">
    <citation type="submission" date="2019-12" db="EMBL/GenBank/DDBJ databases">
        <title>An insight into the sialome of adult female Ixodes ricinus ticks feeding for 6 days.</title>
        <authorList>
            <person name="Perner J."/>
            <person name="Ribeiro J.M.C."/>
        </authorList>
    </citation>
    <scope>NUCLEOTIDE SEQUENCE</scope>
    <source>
        <strain evidence="17">Semi-engorged</strain>
        <tissue evidence="17">Salivary glands</tissue>
    </source>
</reference>
<evidence type="ECO:0000256" key="2">
    <source>
        <dbReference type="ARBA" id="ARBA00004218"/>
    </source>
</evidence>
<evidence type="ECO:0000256" key="5">
    <source>
        <dbReference type="ARBA" id="ARBA00022765"/>
    </source>
</evidence>
<dbReference type="PANTHER" id="PTHR23157">
    <property type="entry name" value="GRIP AND COILED-COIL DOMAIN-CONTAINING PROTEIN 1"/>
    <property type="match status" value="1"/>
</dbReference>
<comment type="subunit">
    <text evidence="13">Interacts with RAB6A. Directly interacts with TBC1D23. Interacts with FAM91A1; this interaction may be mediated by TBC1D23. Interacts with ARL1; this interaction recruits Golgin-97/GOLGA1 onto the Golgi apparatus.</text>
</comment>
<dbReference type="Gene3D" id="1.10.220.60">
    <property type="entry name" value="GRIP domain"/>
    <property type="match status" value="1"/>
</dbReference>
<keyword evidence="8" id="KW-0472">Membrane</keyword>
<evidence type="ECO:0000259" key="16">
    <source>
        <dbReference type="PROSITE" id="PS50913"/>
    </source>
</evidence>
<feature type="compositionally biased region" description="Low complexity" evidence="15">
    <location>
        <begin position="648"/>
        <end position="668"/>
    </location>
</feature>
<keyword evidence="5" id="KW-0013">ADP-ribosylation</keyword>
<evidence type="ECO:0000256" key="13">
    <source>
        <dbReference type="ARBA" id="ARBA00093537"/>
    </source>
</evidence>
<protein>
    <recommendedName>
        <fullName evidence="10">Golgin subfamily A member 1</fullName>
    </recommendedName>
    <alternativeName>
        <fullName evidence="11">Golgin-97</fullName>
    </alternativeName>
</protein>
<dbReference type="SMART" id="SM00755">
    <property type="entry name" value="Grip"/>
    <property type="match status" value="1"/>
</dbReference>
<comment type="subcellular location">
    <subcellularLocation>
        <location evidence="2">Cytoplasmic vesicle</location>
        <location evidence="2">Secretory vesicle</location>
        <location evidence="2">Acrosome</location>
    </subcellularLocation>
    <subcellularLocation>
        <location evidence="3">Golgi apparatus membrane</location>
        <topology evidence="3">Peripheral membrane protein</topology>
    </subcellularLocation>
    <subcellularLocation>
        <location evidence="1">Golgi apparatus</location>
        <location evidence="1">trans-Golgi network membrane</location>
    </subcellularLocation>
</comment>